<reference evidence="2 3" key="1">
    <citation type="submission" date="2017-07" db="EMBL/GenBank/DDBJ databases">
        <title>In vitro design and evaluation of phage cocktails against multidrug-resistant Aeromonas salmonicida.</title>
        <authorList>
            <person name="Chen L."/>
            <person name="Yuan S."/>
            <person name="Ma Y."/>
        </authorList>
    </citation>
    <scope>NUCLEOTIDE SEQUENCE [LARGE SCALE GENOMIC DNA]</scope>
</reference>
<dbReference type="SUPFAM" id="SSF54060">
    <property type="entry name" value="His-Me finger endonucleases"/>
    <property type="match status" value="1"/>
</dbReference>
<dbReference type="Gene3D" id="1.10.720.10">
    <property type="match status" value="1"/>
</dbReference>
<keyword evidence="3" id="KW-1185">Reference proteome</keyword>
<organism evidence="2 3">
    <name type="scientific">Aeromonas phage AS-gz</name>
    <dbReference type="NCBI Taxonomy" id="2026082"/>
    <lineage>
        <taxon>Viruses</taxon>
        <taxon>Duplodnaviria</taxon>
        <taxon>Heunggongvirae</taxon>
        <taxon>Uroviricota</taxon>
        <taxon>Caudoviricetes</taxon>
        <taxon>Pantevenvirales</taxon>
        <taxon>Straboviridae</taxon>
        <taxon>Tulanevirus</taxon>
        <taxon>Tulanevirus asgz</taxon>
    </lineage>
</organism>
<name>A0A223LEK5_9CAUD</name>
<protein>
    <recommendedName>
        <fullName evidence="1">T4 recombination endonuclease VII dimerisation domain-containing protein</fullName>
    </recommendedName>
</protein>
<dbReference type="Proteomes" id="UP000221110">
    <property type="component" value="Segment"/>
</dbReference>
<dbReference type="InterPro" id="IPR015208">
    <property type="entry name" value="T4_recomb_endonuclease_dimer"/>
</dbReference>
<dbReference type="InterPro" id="IPR038563">
    <property type="entry name" value="Endonuclease_7_sf"/>
</dbReference>
<dbReference type="InterPro" id="IPR036309">
    <property type="entry name" value="T4_recomb_endonuclease_dim_sf"/>
</dbReference>
<dbReference type="SUPFAM" id="SSF68918">
    <property type="entry name" value="Recombination endonuclease VII, C-terminal and dimerization domains"/>
    <property type="match status" value="1"/>
</dbReference>
<dbReference type="InterPro" id="IPR004211">
    <property type="entry name" value="Endonuclease_7"/>
</dbReference>
<dbReference type="Pfam" id="PF09124">
    <property type="entry name" value="Endonuc-dimeris"/>
    <property type="match status" value="1"/>
</dbReference>
<evidence type="ECO:0000313" key="3">
    <source>
        <dbReference type="Proteomes" id="UP000221110"/>
    </source>
</evidence>
<dbReference type="EMBL" id="MF479730">
    <property type="protein sequence ID" value="ASU00707.1"/>
    <property type="molecule type" value="Genomic_DNA"/>
</dbReference>
<dbReference type="Gene3D" id="3.40.1800.10">
    <property type="entry name" value="His-Me finger endonucleases"/>
    <property type="match status" value="1"/>
</dbReference>
<dbReference type="InterPro" id="IPR044925">
    <property type="entry name" value="His-Me_finger_sf"/>
</dbReference>
<sequence length="157" mass="18361">MLLNSKSADELKQKLFEEQNKCCKLCGNEFDGPYNKQHLDHDHVLQGPNAGKIRGLLCGRCNLLEGIMKHKFIRSGLKAKDVDYIQWMRSLLEYVDSDHSKNPIHPNYVSDMTKNFSRKNLSEMKAELRERGFEFDEKDQKAVLVKKFRKQFKKAIQ</sequence>
<dbReference type="RefSeq" id="YP_009613158.1">
    <property type="nucleotide sequence ID" value="NC_042019.1"/>
</dbReference>
<evidence type="ECO:0000259" key="1">
    <source>
        <dbReference type="Pfam" id="PF09124"/>
    </source>
</evidence>
<feature type="domain" description="T4 recombination endonuclease VII dimerisation" evidence="1">
    <location>
        <begin position="104"/>
        <end position="155"/>
    </location>
</feature>
<proteinExistence type="predicted"/>
<dbReference type="GeneID" id="40089528"/>
<dbReference type="Pfam" id="PF02945">
    <property type="entry name" value="Endonuclease_7"/>
    <property type="match status" value="1"/>
</dbReference>
<dbReference type="KEGG" id="vg:40089528"/>
<evidence type="ECO:0000313" key="2">
    <source>
        <dbReference type="EMBL" id="ASU00707.1"/>
    </source>
</evidence>
<accession>A0A223LEK5</accession>